<dbReference type="AlphaFoldDB" id="A0AAZ3R9L2"/>
<evidence type="ECO:0000256" key="1">
    <source>
        <dbReference type="SAM" id="MobiDB-lite"/>
    </source>
</evidence>
<evidence type="ECO:0000313" key="2">
    <source>
        <dbReference type="Ensembl" id="ENSOTSP00005137951.1"/>
    </source>
</evidence>
<feature type="compositionally biased region" description="Basic residues" evidence="1">
    <location>
        <begin position="68"/>
        <end position="80"/>
    </location>
</feature>
<name>A0AAZ3R9L2_ONCTS</name>
<reference evidence="3" key="1">
    <citation type="journal article" date="2018" name="PLoS ONE">
        <title>Chinook salmon (Oncorhynchus tshawytscha) genome and transcriptome.</title>
        <authorList>
            <person name="Christensen K.A."/>
            <person name="Leong J.S."/>
            <person name="Sakhrani D."/>
            <person name="Biagi C.A."/>
            <person name="Minkley D.R."/>
            <person name="Withler R.E."/>
            <person name="Rondeau E.B."/>
            <person name="Koop B.F."/>
            <person name="Devlin R.H."/>
        </authorList>
    </citation>
    <scope>NUCLEOTIDE SEQUENCE [LARGE SCALE GENOMIC DNA]</scope>
</reference>
<reference evidence="2" key="3">
    <citation type="submission" date="2025-09" db="UniProtKB">
        <authorList>
            <consortium name="Ensembl"/>
        </authorList>
    </citation>
    <scope>IDENTIFICATION</scope>
</reference>
<evidence type="ECO:0000313" key="3">
    <source>
        <dbReference type="Proteomes" id="UP000694402"/>
    </source>
</evidence>
<accession>A0AAZ3R9L2</accession>
<dbReference type="Proteomes" id="UP000694402">
    <property type="component" value="Unassembled WGS sequence"/>
</dbReference>
<proteinExistence type="predicted"/>
<feature type="region of interest" description="Disordered" evidence="1">
    <location>
        <begin position="1"/>
        <end position="80"/>
    </location>
</feature>
<sequence length="80" mass="9028">INQPINRYRHRDGGQPNPKVYCPASPTSPPMSVLGSGVQGRQHHTSSTQEDWSLMEEGASLESDHKTSIRKMKRTKKRDI</sequence>
<dbReference type="Ensembl" id="ENSOTST00005180292.1">
    <property type="protein sequence ID" value="ENSOTSP00005137951.1"/>
    <property type="gene ID" value="ENSOTSG00005070479.1"/>
</dbReference>
<reference evidence="2" key="2">
    <citation type="submission" date="2025-08" db="UniProtKB">
        <authorList>
            <consortium name="Ensembl"/>
        </authorList>
    </citation>
    <scope>IDENTIFICATION</scope>
</reference>
<keyword evidence="3" id="KW-1185">Reference proteome</keyword>
<organism evidence="2 3">
    <name type="scientific">Oncorhynchus tshawytscha</name>
    <name type="common">Chinook salmon</name>
    <name type="synonym">Salmo tshawytscha</name>
    <dbReference type="NCBI Taxonomy" id="74940"/>
    <lineage>
        <taxon>Eukaryota</taxon>
        <taxon>Metazoa</taxon>
        <taxon>Chordata</taxon>
        <taxon>Craniata</taxon>
        <taxon>Vertebrata</taxon>
        <taxon>Euteleostomi</taxon>
        <taxon>Actinopterygii</taxon>
        <taxon>Neopterygii</taxon>
        <taxon>Teleostei</taxon>
        <taxon>Protacanthopterygii</taxon>
        <taxon>Salmoniformes</taxon>
        <taxon>Salmonidae</taxon>
        <taxon>Salmoninae</taxon>
        <taxon>Oncorhynchus</taxon>
    </lineage>
</organism>
<dbReference type="GeneTree" id="ENSGT01120000277632"/>
<protein>
    <submittedName>
        <fullName evidence="2">Uncharacterized protein</fullName>
    </submittedName>
</protein>